<evidence type="ECO:0000313" key="3">
    <source>
        <dbReference type="RefSeq" id="XP_021099146.1"/>
    </source>
</evidence>
<dbReference type="AlphaFoldDB" id="A0AAX6RMV1"/>
<reference evidence="3 4" key="1">
    <citation type="submission" date="2025-04" db="UniProtKB">
        <authorList>
            <consortium name="RefSeq"/>
        </authorList>
    </citation>
    <scope>IDENTIFICATION</scope>
</reference>
<evidence type="ECO:0000256" key="1">
    <source>
        <dbReference type="SAM" id="MobiDB-lite"/>
    </source>
</evidence>
<feature type="compositionally biased region" description="Pro residues" evidence="1">
    <location>
        <begin position="222"/>
        <end position="232"/>
    </location>
</feature>
<dbReference type="GeneID" id="110345594"/>
<feature type="compositionally biased region" description="Basic residues" evidence="1">
    <location>
        <begin position="295"/>
        <end position="309"/>
    </location>
</feature>
<proteinExistence type="predicted"/>
<evidence type="ECO:0000313" key="2">
    <source>
        <dbReference type="Proteomes" id="UP000694906"/>
    </source>
</evidence>
<dbReference type="Proteomes" id="UP000694906">
    <property type="component" value="Unplaced"/>
</dbReference>
<evidence type="ECO:0000313" key="4">
    <source>
        <dbReference type="RefSeq" id="XP_021099147.1"/>
    </source>
</evidence>
<dbReference type="RefSeq" id="XP_021099147.1">
    <property type="nucleotide sequence ID" value="XM_021243488.1"/>
</dbReference>
<feature type="region of interest" description="Disordered" evidence="1">
    <location>
        <begin position="287"/>
        <end position="319"/>
    </location>
</feature>
<name>A0AAX6RMV1_HETGA</name>
<sequence>MPPRFPGEWERQGGQGFPAQIRLHWRHHVPGWARPTPHAQADQGPVERRPLDCTHGLTSLGTPGWGGGFPPSPGDRSTGVYWAPTSSVGRSEATSPLPPARAWVPVQRASQQPGSGRDTLRQFTFFAMGLLRTKWSRHVAPKGSNPQDMKPAAWHGSRATGLLSPRPTSTATMHKVTRRRHLLAVSSHQARALGRSGLTNGLQLGTVPVAGMRATPGSLLPPAGPPSAPCSPGPSTSYHPPPSLRTMGLGEPQPAPLQGWTGRQGPIGTSVLVLLVNTAIRKSSLKLGRPSAHVPHGHALLRPKTRPRHQLPSTPPPTQ</sequence>
<organism evidence="2 4">
    <name type="scientific">Heterocephalus glaber</name>
    <name type="common">Naked mole rat</name>
    <dbReference type="NCBI Taxonomy" id="10181"/>
    <lineage>
        <taxon>Eukaryota</taxon>
        <taxon>Metazoa</taxon>
        <taxon>Chordata</taxon>
        <taxon>Craniata</taxon>
        <taxon>Vertebrata</taxon>
        <taxon>Euteleostomi</taxon>
        <taxon>Mammalia</taxon>
        <taxon>Eutheria</taxon>
        <taxon>Euarchontoglires</taxon>
        <taxon>Glires</taxon>
        <taxon>Rodentia</taxon>
        <taxon>Hystricomorpha</taxon>
        <taxon>Bathyergidae</taxon>
        <taxon>Heterocephalus</taxon>
    </lineage>
</organism>
<feature type="region of interest" description="Disordered" evidence="1">
    <location>
        <begin position="30"/>
        <end position="78"/>
    </location>
</feature>
<feature type="region of interest" description="Disordered" evidence="1">
    <location>
        <begin position="215"/>
        <end position="254"/>
    </location>
</feature>
<gene>
    <name evidence="3 4" type="primary">LOC110345594</name>
</gene>
<protein>
    <submittedName>
        <fullName evidence="3 4">Uncharacterized protein LOC110345594</fullName>
    </submittedName>
</protein>
<accession>A0AAX6RMV1</accession>
<keyword evidence="2" id="KW-1185">Reference proteome</keyword>
<dbReference type="RefSeq" id="XP_021099146.1">
    <property type="nucleotide sequence ID" value="XM_021243487.1"/>
</dbReference>
<feature type="region of interest" description="Disordered" evidence="1">
    <location>
        <begin position="140"/>
        <end position="174"/>
    </location>
</feature>